<dbReference type="InterPro" id="IPR032774">
    <property type="entry name" value="WG_beta_rep"/>
</dbReference>
<dbReference type="Proteomes" id="UP000256769">
    <property type="component" value="Unassembled WGS sequence"/>
</dbReference>
<dbReference type="Pfam" id="PF14903">
    <property type="entry name" value="WG_beta_rep"/>
    <property type="match status" value="2"/>
</dbReference>
<sequence>MKKMLVFIFLIPILSFSQKKEPLHYFKSADSLVGVKNKSGKIIVPAQFKIFSYLKDGDPVIGETILFDGEKNGEKTEKNAWGYVYDRNGKFLYQPFLYDNGADYFSEGLRRLVKNGKVGFADRNGKIIIEAEHDFASPFNYGYAAFCDGCDWEKTNDEHRSIVGGKWGVMNTKGESVQPVAKQTGNDVEIDGKYYPNPFQYNEKEKNILQFFEKQKKKLSDLYYVNFSNKLSENEKNLFFEIVERPKENFPYYQVNTYNYRKKDLDMLYRFKFLVSEDGKTFYAIEDYNDKKVPFESWLKEEIKNAEDFQKEHQDNPNKFINK</sequence>
<keyword evidence="2" id="KW-1185">Reference proteome</keyword>
<reference evidence="1 2" key="1">
    <citation type="journal article" date="2007" name="Int. J. Syst. Evol. Microbiol.">
        <title>Chryseobacterium flavum sp. nov., isolated from polluted soil.</title>
        <authorList>
            <person name="Zhou Y."/>
            <person name="Dong J."/>
            <person name="Wang X."/>
            <person name="Huang X."/>
            <person name="Zhang K.Y."/>
            <person name="Zhang Y.Q."/>
            <person name="Guo Y.F."/>
            <person name="Lai R."/>
            <person name="Li W.J."/>
        </authorList>
    </citation>
    <scope>NUCLEOTIDE SEQUENCE [LARGE SCALE GENOMIC DNA]</scope>
    <source>
        <strain evidence="1 2">KCTC 12877</strain>
    </source>
</reference>
<dbReference type="AlphaFoldDB" id="A0A3D9CIB1"/>
<proteinExistence type="predicted"/>
<dbReference type="RefSeq" id="WP_115962805.1">
    <property type="nucleotide sequence ID" value="NZ_CBCRVL010000014.1"/>
</dbReference>
<dbReference type="OrthoDB" id="697275at2"/>
<evidence type="ECO:0000313" key="1">
    <source>
        <dbReference type="EMBL" id="REC65389.1"/>
    </source>
</evidence>
<accession>A0A3D9CIB1</accession>
<protein>
    <submittedName>
        <fullName evidence="1">WG repeat-containing protein</fullName>
    </submittedName>
</protein>
<comment type="caution">
    <text evidence="1">The sequence shown here is derived from an EMBL/GenBank/DDBJ whole genome shotgun (WGS) entry which is preliminary data.</text>
</comment>
<name>A0A3D9CIB1_9FLAO</name>
<organism evidence="1 2">
    <name type="scientific">Chryseobacterium flavum</name>
    <dbReference type="NCBI Taxonomy" id="415851"/>
    <lineage>
        <taxon>Bacteria</taxon>
        <taxon>Pseudomonadati</taxon>
        <taxon>Bacteroidota</taxon>
        <taxon>Flavobacteriia</taxon>
        <taxon>Flavobacteriales</taxon>
        <taxon>Weeksellaceae</taxon>
        <taxon>Chryseobacterium group</taxon>
        <taxon>Chryseobacterium</taxon>
    </lineage>
</organism>
<dbReference type="EMBL" id="QNUE01000015">
    <property type="protein sequence ID" value="REC65389.1"/>
    <property type="molecule type" value="Genomic_DNA"/>
</dbReference>
<gene>
    <name evidence="1" type="ORF">DRF59_16345</name>
</gene>
<evidence type="ECO:0000313" key="2">
    <source>
        <dbReference type="Proteomes" id="UP000256769"/>
    </source>
</evidence>